<dbReference type="PROSITE" id="PS00375">
    <property type="entry name" value="UDPGT"/>
    <property type="match status" value="1"/>
</dbReference>
<keyword evidence="6" id="KW-0472">Membrane</keyword>
<sequence length="517" mass="58724">MRRATPKPHYKHFHLPLPIMVFLTENLHFVLFPLMAQGHMIPMMDIARLLAHRGVVVTIFTTPKNASRFSSVLSRAVSSGLQIRLAQLHFPAKEAGLPEGCENFDMIRPGDMMKKMFHAISMLQKSAEELFEALTPKPSCIISDFCIPWTAQVAEKYHIPRISFHGFSCFCLHCLHQLHISEVCESITSESEYFNIPGIPDQIQVTKEQIPLMIPKSNEEKIFLEQIRDAEMKSYGVIINTFEELEKAYVRDYKKVRNDKLWCLGPVSLCNKDSLDKAQRGSQASINDQNCLKWLDLQQPKSVVYVCFGSLCNLIPSQLVELALALEDTKRAFIWVIREGSQFKELEKWISEEGFEERTKGRGLIIRGWAPQVIILSHPSIGGFLTHCGWNSTVEGISVGVPLVTWPLFADQFLNEKLVTDVLKIGVSVGAEVPMKWGEEEKTGVYVKKDDIKKAICMVMDEDGEEGKERRERVRKLSEMGNRAVEEGGSSHRDITLLIQDIMQQSTTKEDTYLTHA</sequence>
<evidence type="ECO:0000259" key="7">
    <source>
        <dbReference type="Pfam" id="PF26168"/>
    </source>
</evidence>
<comment type="similarity">
    <text evidence="1 4">Belongs to the UDP-glycosyltransferase family.</text>
</comment>
<dbReference type="FunFam" id="3.40.50.2000:FF:000071">
    <property type="entry name" value="Glycosyltransferase"/>
    <property type="match status" value="1"/>
</dbReference>
<evidence type="ECO:0000256" key="3">
    <source>
        <dbReference type="ARBA" id="ARBA00022679"/>
    </source>
</evidence>
<evidence type="ECO:0000256" key="4">
    <source>
        <dbReference type="RuleBase" id="RU003718"/>
    </source>
</evidence>
<dbReference type="GO" id="GO:0035251">
    <property type="term" value="F:UDP-glucosyltransferase activity"/>
    <property type="evidence" value="ECO:0007669"/>
    <property type="project" value="TreeGrafter"/>
</dbReference>
<dbReference type="Gene3D" id="3.40.50.2000">
    <property type="entry name" value="Glycogen Phosphorylase B"/>
    <property type="match status" value="2"/>
</dbReference>
<dbReference type="CDD" id="cd03784">
    <property type="entry name" value="GT1_Gtf-like"/>
    <property type="match status" value="1"/>
</dbReference>
<feature type="transmembrane region" description="Helical" evidence="6">
    <location>
        <begin position="12"/>
        <end position="36"/>
    </location>
</feature>
<dbReference type="PANTHER" id="PTHR48047:SF166">
    <property type="entry name" value="GLYCOSYLTRANSFERASE"/>
    <property type="match status" value="1"/>
</dbReference>
<organism evidence="8 9">
    <name type="scientific">Phaseolus coccineus</name>
    <name type="common">Scarlet runner bean</name>
    <name type="synonym">Phaseolus multiflorus</name>
    <dbReference type="NCBI Taxonomy" id="3886"/>
    <lineage>
        <taxon>Eukaryota</taxon>
        <taxon>Viridiplantae</taxon>
        <taxon>Streptophyta</taxon>
        <taxon>Embryophyta</taxon>
        <taxon>Tracheophyta</taxon>
        <taxon>Spermatophyta</taxon>
        <taxon>Magnoliopsida</taxon>
        <taxon>eudicotyledons</taxon>
        <taxon>Gunneridae</taxon>
        <taxon>Pentapetalae</taxon>
        <taxon>rosids</taxon>
        <taxon>fabids</taxon>
        <taxon>Fabales</taxon>
        <taxon>Fabaceae</taxon>
        <taxon>Papilionoideae</taxon>
        <taxon>50 kb inversion clade</taxon>
        <taxon>NPAAA clade</taxon>
        <taxon>indigoferoid/millettioid clade</taxon>
        <taxon>Phaseoleae</taxon>
        <taxon>Phaseolus</taxon>
    </lineage>
</organism>
<evidence type="ECO:0000256" key="1">
    <source>
        <dbReference type="ARBA" id="ARBA00009995"/>
    </source>
</evidence>
<keyword evidence="6" id="KW-1133">Transmembrane helix</keyword>
<dbReference type="Pfam" id="PF00201">
    <property type="entry name" value="UDPGT"/>
    <property type="match status" value="1"/>
</dbReference>
<keyword evidence="9" id="KW-1185">Reference proteome</keyword>
<accession>A0AAN9NXD3</accession>
<reference evidence="8 9" key="1">
    <citation type="submission" date="2024-01" db="EMBL/GenBank/DDBJ databases">
        <title>The genomes of 5 underutilized Papilionoideae crops provide insights into root nodulation and disease resistanc.</title>
        <authorList>
            <person name="Jiang F."/>
        </authorList>
    </citation>
    <scope>NUCLEOTIDE SEQUENCE [LARGE SCALE GENOMIC DNA]</scope>
    <source>
        <strain evidence="8">JINMINGXINNONG_FW02</strain>
        <tissue evidence="8">Leaves</tissue>
    </source>
</reference>
<dbReference type="AlphaFoldDB" id="A0AAN9NXD3"/>
<evidence type="ECO:0000256" key="2">
    <source>
        <dbReference type="ARBA" id="ARBA00022676"/>
    </source>
</evidence>
<dbReference type="InterPro" id="IPR002213">
    <property type="entry name" value="UDP_glucos_trans"/>
</dbReference>
<dbReference type="Proteomes" id="UP001374584">
    <property type="component" value="Unassembled WGS sequence"/>
</dbReference>
<dbReference type="InterPro" id="IPR035595">
    <property type="entry name" value="UDP_glycos_trans_CS"/>
</dbReference>
<evidence type="ECO:0000313" key="9">
    <source>
        <dbReference type="Proteomes" id="UP001374584"/>
    </source>
</evidence>
<protein>
    <recommendedName>
        <fullName evidence="5">Glycosyltransferase</fullName>
        <ecNumber evidence="5">2.4.1.-</ecNumber>
    </recommendedName>
</protein>
<name>A0AAN9NXD3_PHACN</name>
<keyword evidence="2 4" id="KW-0328">Glycosyltransferase</keyword>
<dbReference type="SUPFAM" id="SSF53756">
    <property type="entry name" value="UDP-Glycosyltransferase/glycogen phosphorylase"/>
    <property type="match status" value="1"/>
</dbReference>
<proteinExistence type="inferred from homology"/>
<dbReference type="EMBL" id="JAYMYR010000002">
    <property type="protein sequence ID" value="KAK7378697.1"/>
    <property type="molecule type" value="Genomic_DNA"/>
</dbReference>
<evidence type="ECO:0000256" key="6">
    <source>
        <dbReference type="SAM" id="Phobius"/>
    </source>
</evidence>
<feature type="domain" description="Glycosyltransferase N-terminal" evidence="7">
    <location>
        <begin position="27"/>
        <end position="267"/>
    </location>
</feature>
<gene>
    <name evidence="8" type="ORF">VNO80_04143</name>
</gene>
<keyword evidence="3 4" id="KW-0808">Transferase</keyword>
<dbReference type="InterPro" id="IPR058980">
    <property type="entry name" value="Glyco_transf_N"/>
</dbReference>
<dbReference type="FunFam" id="3.40.50.2000:FF:000047">
    <property type="entry name" value="Glycosyltransferase"/>
    <property type="match status" value="1"/>
</dbReference>
<keyword evidence="6" id="KW-0812">Transmembrane</keyword>
<evidence type="ECO:0000256" key="5">
    <source>
        <dbReference type="RuleBase" id="RU362057"/>
    </source>
</evidence>
<comment type="caution">
    <text evidence="8">The sequence shown here is derived from an EMBL/GenBank/DDBJ whole genome shotgun (WGS) entry which is preliminary data.</text>
</comment>
<dbReference type="PANTHER" id="PTHR48047">
    <property type="entry name" value="GLYCOSYLTRANSFERASE"/>
    <property type="match status" value="1"/>
</dbReference>
<dbReference type="EC" id="2.4.1.-" evidence="5"/>
<dbReference type="Pfam" id="PF26168">
    <property type="entry name" value="Glyco_transf_N"/>
    <property type="match status" value="1"/>
</dbReference>
<evidence type="ECO:0000313" key="8">
    <source>
        <dbReference type="EMBL" id="KAK7378697.1"/>
    </source>
</evidence>